<feature type="region of interest" description="Disordered" evidence="1">
    <location>
        <begin position="1"/>
        <end position="38"/>
    </location>
</feature>
<keyword evidence="3" id="KW-1185">Reference proteome</keyword>
<feature type="compositionally biased region" description="Polar residues" evidence="1">
    <location>
        <begin position="1"/>
        <end position="15"/>
    </location>
</feature>
<dbReference type="KEGG" id="aqt:FN924_03730"/>
<sequence>MSKNPIFNNLYQDPFQSPRAKRKHASQQVNGETRKSQAEIITQRMSTTLYKR</sequence>
<dbReference type="OrthoDB" id="2691863at2"/>
<evidence type="ECO:0000313" key="3">
    <source>
        <dbReference type="Proteomes" id="UP000315215"/>
    </source>
</evidence>
<dbReference type="RefSeq" id="WP_143892127.1">
    <property type="nucleotide sequence ID" value="NZ_CP041666.1"/>
</dbReference>
<proteinExistence type="predicted"/>
<evidence type="ECO:0000313" key="2">
    <source>
        <dbReference type="EMBL" id="QDP39377.1"/>
    </source>
</evidence>
<evidence type="ECO:0000256" key="1">
    <source>
        <dbReference type="SAM" id="MobiDB-lite"/>
    </source>
</evidence>
<reference evidence="2 3" key="1">
    <citation type="submission" date="2019-07" db="EMBL/GenBank/DDBJ databases">
        <authorList>
            <person name="Li J."/>
        </authorList>
    </citation>
    <scope>NUCLEOTIDE SEQUENCE [LARGE SCALE GENOMIC DNA]</scope>
    <source>
        <strain evidence="2 3">TKL69</strain>
    </source>
</reference>
<dbReference type="AlphaFoldDB" id="A0A516KDD9"/>
<dbReference type="Proteomes" id="UP000315215">
    <property type="component" value="Chromosome"/>
</dbReference>
<dbReference type="InterPro" id="IPR025413">
    <property type="entry name" value="YpzG-like"/>
</dbReference>
<dbReference type="Pfam" id="PF14139">
    <property type="entry name" value="YpzG"/>
    <property type="match status" value="1"/>
</dbReference>
<dbReference type="EMBL" id="CP041666">
    <property type="protein sequence ID" value="QDP39377.1"/>
    <property type="molecule type" value="Genomic_DNA"/>
</dbReference>
<name>A0A516KDD9_9BACI</name>
<gene>
    <name evidence="2" type="ORF">FN924_03730</name>
</gene>
<accession>A0A516KDD9</accession>
<protein>
    <submittedName>
        <fullName evidence="2">YpzG family protein</fullName>
    </submittedName>
</protein>
<organism evidence="2 3">
    <name type="scientific">Radiobacillus deserti</name>
    <dbReference type="NCBI Taxonomy" id="2594883"/>
    <lineage>
        <taxon>Bacteria</taxon>
        <taxon>Bacillati</taxon>
        <taxon>Bacillota</taxon>
        <taxon>Bacilli</taxon>
        <taxon>Bacillales</taxon>
        <taxon>Bacillaceae</taxon>
        <taxon>Radiobacillus</taxon>
    </lineage>
</organism>